<dbReference type="Proteomes" id="UP000003163">
    <property type="component" value="Unassembled WGS sequence"/>
</dbReference>
<dbReference type="EMBL" id="AFBI03000007">
    <property type="protein sequence ID" value="EJW05354.1"/>
    <property type="molecule type" value="Genomic_DNA"/>
</dbReference>
<dbReference type="VEuPathDB" id="MicrosporidiaDB:EDEG_00580"/>
<keyword evidence="5" id="KW-1185">Reference proteome</keyword>
<dbReference type="InterPro" id="IPR027417">
    <property type="entry name" value="P-loop_NTPase"/>
</dbReference>
<comment type="similarity">
    <text evidence="1">Belongs to the TRAFAC class TrmE-Era-EngA-EngB-Septin-like GTPase superfamily. Septin GTPase family.</text>
</comment>
<dbReference type="OMA" id="ACMNAQL"/>
<dbReference type="FunCoup" id="J9DD05">
    <property type="interactions" value="58"/>
</dbReference>
<dbReference type="STRING" id="1003232.J9DD05"/>
<dbReference type="InterPro" id="IPR030379">
    <property type="entry name" value="G_SEPTIN_dom"/>
</dbReference>
<dbReference type="AlphaFoldDB" id="J9DD05"/>
<keyword evidence="1" id="KW-0547">Nucleotide-binding</keyword>
<comment type="caution">
    <text evidence="4">The sequence shown here is derived from an EMBL/GenBank/DDBJ whole genome shotgun (WGS) entry which is preliminary data.</text>
</comment>
<accession>J9DD05</accession>
<reference evidence="5" key="2">
    <citation type="submission" date="2015-07" db="EMBL/GenBank/DDBJ databases">
        <title>Contrasting host-pathogen interactions and genome evolution in two generalist and specialist microsporidian pathogens of mosquitoes.</title>
        <authorList>
            <consortium name="The Broad Institute Genomics Platform"/>
            <consortium name="The Broad Institute Genome Sequencing Center for Infectious Disease"/>
            <person name="Cuomo C.A."/>
            <person name="Sanscrainte N.D."/>
            <person name="Goldberg J.M."/>
            <person name="Heiman D."/>
            <person name="Young S."/>
            <person name="Zeng Q."/>
            <person name="Becnel J.J."/>
            <person name="Birren B.W."/>
        </authorList>
    </citation>
    <scope>NUCLEOTIDE SEQUENCE [LARGE SCALE GENOMIC DNA]</scope>
    <source>
        <strain evidence="5">USNM 41457</strain>
    </source>
</reference>
<proteinExistence type="inferred from homology"/>
<dbReference type="OrthoDB" id="416553at2759"/>
<organism evidence="4 5">
    <name type="scientific">Edhazardia aedis (strain USNM 41457)</name>
    <name type="common">Microsporidian parasite</name>
    <dbReference type="NCBI Taxonomy" id="1003232"/>
    <lineage>
        <taxon>Eukaryota</taxon>
        <taxon>Fungi</taxon>
        <taxon>Fungi incertae sedis</taxon>
        <taxon>Microsporidia</taxon>
        <taxon>Edhazardia</taxon>
    </lineage>
</organism>
<dbReference type="PROSITE" id="PS51719">
    <property type="entry name" value="G_SEPTIN"/>
    <property type="match status" value="1"/>
</dbReference>
<keyword evidence="1" id="KW-0342">GTP-binding</keyword>
<sequence length="355" mass="41220">MFIENDIPVLKYDKGAVEHPNTLGFENVPDLVRKRSKNHGFTLNLLIVGRRGLGTTTLMNTLFSAPLIDKARNDDLNSYTSQLFEHDISFTITVTTYHKEDYNVVLDYIENGNREYFKNEHEIGAPAGDSRVHICLYMVPNDRLTQDEINMMKKLSEKANFMPIISKADAYTDMELVNIKSKISKLMYEHNIPIFRPPLYTDDIEFTKEVELLVNRYPLAVFSGFDEQLLKGEIKLGRQYRWGFLSNEDESINDFLRLRRLVIANHLDDLLYSTENIFYDEFRKKTSLFELADIQDKPSKVYKIRSEMEKILTEKTNAVLSQLNLEVKNLEEEFEKKKLAIFGKSANQKSISSVN</sequence>
<dbReference type="HOGENOM" id="CLU_017718_8_0_1"/>
<reference evidence="4 5" key="1">
    <citation type="submission" date="2011-08" db="EMBL/GenBank/DDBJ databases">
        <authorList>
            <person name="Liu Z.J."/>
            <person name="Shi F.L."/>
            <person name="Lu J.Q."/>
            <person name="Li M."/>
            <person name="Wang Z.L."/>
        </authorList>
    </citation>
    <scope>NUCLEOTIDE SEQUENCE [LARGE SCALE GENOMIC DNA]</scope>
    <source>
        <strain evidence="4 5">USNM 41457</strain>
    </source>
</reference>
<dbReference type="PANTHER" id="PTHR18884">
    <property type="entry name" value="SEPTIN"/>
    <property type="match status" value="1"/>
</dbReference>
<dbReference type="Pfam" id="PF00735">
    <property type="entry name" value="Septin"/>
    <property type="match status" value="1"/>
</dbReference>
<feature type="coiled-coil region" evidence="2">
    <location>
        <begin position="313"/>
        <end position="340"/>
    </location>
</feature>
<evidence type="ECO:0000256" key="1">
    <source>
        <dbReference type="RuleBase" id="RU004560"/>
    </source>
</evidence>
<evidence type="ECO:0000259" key="3">
    <source>
        <dbReference type="PROSITE" id="PS51719"/>
    </source>
</evidence>
<dbReference type="Gene3D" id="3.40.50.300">
    <property type="entry name" value="P-loop containing nucleotide triphosphate hydrolases"/>
    <property type="match status" value="1"/>
</dbReference>
<dbReference type="SUPFAM" id="SSF52540">
    <property type="entry name" value="P-loop containing nucleoside triphosphate hydrolases"/>
    <property type="match status" value="1"/>
</dbReference>
<gene>
    <name evidence="4" type="ORF">EDEG_00580</name>
</gene>
<dbReference type="InParanoid" id="J9DD05"/>
<evidence type="ECO:0000313" key="4">
    <source>
        <dbReference type="EMBL" id="EJW05354.1"/>
    </source>
</evidence>
<keyword evidence="2" id="KW-0175">Coiled coil</keyword>
<protein>
    <recommendedName>
        <fullName evidence="3">Septin-type G domain-containing protein</fullName>
    </recommendedName>
</protein>
<feature type="domain" description="Septin-type G" evidence="3">
    <location>
        <begin position="39"/>
        <end position="289"/>
    </location>
</feature>
<evidence type="ECO:0000313" key="5">
    <source>
        <dbReference type="Proteomes" id="UP000003163"/>
    </source>
</evidence>
<evidence type="ECO:0000256" key="2">
    <source>
        <dbReference type="SAM" id="Coils"/>
    </source>
</evidence>
<dbReference type="GO" id="GO:0005525">
    <property type="term" value="F:GTP binding"/>
    <property type="evidence" value="ECO:0007669"/>
    <property type="project" value="UniProtKB-KW"/>
</dbReference>
<name>J9DD05_EDHAE</name>